<evidence type="ECO:0000313" key="1">
    <source>
        <dbReference type="EMBL" id="GGL61023.1"/>
    </source>
</evidence>
<organism evidence="1 2">
    <name type="scientific">Sporolactobacillus putidus</name>
    <dbReference type="NCBI Taxonomy" id="492735"/>
    <lineage>
        <taxon>Bacteria</taxon>
        <taxon>Bacillati</taxon>
        <taxon>Bacillota</taxon>
        <taxon>Bacilli</taxon>
        <taxon>Bacillales</taxon>
        <taxon>Sporolactobacillaceae</taxon>
        <taxon>Sporolactobacillus</taxon>
    </lineage>
</organism>
<sequence length="56" mass="6383">MENDSFALLIAIVADQSVKMEVAWNLPYELGKRIGMEHLNPEWISRNIDKVKNAIA</sequence>
<accession>A0A917W2C9</accession>
<dbReference type="AlphaFoldDB" id="A0A917W2C9"/>
<name>A0A917W2C9_9BACL</name>
<proteinExistence type="predicted"/>
<gene>
    <name evidence="1" type="ORF">GCM10007968_26240</name>
</gene>
<keyword evidence="2" id="KW-1185">Reference proteome</keyword>
<dbReference type="EMBL" id="BMOK01000013">
    <property type="protein sequence ID" value="GGL61023.1"/>
    <property type="molecule type" value="Genomic_DNA"/>
</dbReference>
<dbReference type="Proteomes" id="UP000654670">
    <property type="component" value="Unassembled WGS sequence"/>
</dbReference>
<reference evidence="1" key="1">
    <citation type="journal article" date="2014" name="Int. J. Syst. Evol. Microbiol.">
        <title>Complete genome sequence of Corynebacterium casei LMG S-19264T (=DSM 44701T), isolated from a smear-ripened cheese.</title>
        <authorList>
            <consortium name="US DOE Joint Genome Institute (JGI-PGF)"/>
            <person name="Walter F."/>
            <person name="Albersmeier A."/>
            <person name="Kalinowski J."/>
            <person name="Ruckert C."/>
        </authorList>
    </citation>
    <scope>NUCLEOTIDE SEQUENCE</scope>
    <source>
        <strain evidence="1">JCM 15325</strain>
    </source>
</reference>
<reference evidence="1" key="2">
    <citation type="submission" date="2020-09" db="EMBL/GenBank/DDBJ databases">
        <authorList>
            <person name="Sun Q."/>
            <person name="Ohkuma M."/>
        </authorList>
    </citation>
    <scope>NUCLEOTIDE SEQUENCE</scope>
    <source>
        <strain evidence="1">JCM 15325</strain>
    </source>
</reference>
<comment type="caution">
    <text evidence="1">The sequence shown here is derived from an EMBL/GenBank/DDBJ whole genome shotgun (WGS) entry which is preliminary data.</text>
</comment>
<dbReference type="RefSeq" id="WP_188804087.1">
    <property type="nucleotide sequence ID" value="NZ_BMOK01000013.1"/>
</dbReference>
<evidence type="ECO:0000313" key="2">
    <source>
        <dbReference type="Proteomes" id="UP000654670"/>
    </source>
</evidence>
<protein>
    <submittedName>
        <fullName evidence="1">Uncharacterized protein</fullName>
    </submittedName>
</protein>